<evidence type="ECO:0000256" key="1">
    <source>
        <dbReference type="SAM" id="MobiDB-lite"/>
    </source>
</evidence>
<dbReference type="GO" id="GO:0009507">
    <property type="term" value="C:chloroplast"/>
    <property type="evidence" value="ECO:0007669"/>
    <property type="project" value="EnsemblPlants"/>
</dbReference>
<keyword evidence="3" id="KW-1185">Reference proteome</keyword>
<sequence length="189" mass="20538">MEGVGSTRLGRASARYGGSTAVFNGPVRKWKKKWVHVSPSSNAKLSQSNGNGSAASSILLCRWTPLSFADSGSSAVDGEDEEQPPKRKYRYTPVAVLEEERRRAAAAKQVENEAKTDENKTKRSPDWLSSKTDNELNMNNILKKETQDSSMGNLDLGLCLKGHDGSHNSVGEKVDQVKPASLTGFWAIG</sequence>
<dbReference type="EMBL" id="CM001741">
    <property type="protein sequence ID" value="KJB13773.1"/>
    <property type="molecule type" value="Genomic_DNA"/>
</dbReference>
<dbReference type="STRING" id="29730.A0A0D2NKA7"/>
<dbReference type="AlphaFoldDB" id="A0A0D2NKA7"/>
<accession>A0A0D2NKA7</accession>
<dbReference type="PANTHER" id="PTHR34572">
    <property type="entry name" value="GOLGIN FAMILY A PROTEIN"/>
    <property type="match status" value="1"/>
</dbReference>
<dbReference type="PANTHER" id="PTHR34572:SF8">
    <property type="entry name" value="(RAPE) HYPOTHETICAL PROTEIN"/>
    <property type="match status" value="1"/>
</dbReference>
<gene>
    <name evidence="2" type="ORF">B456_002G093500</name>
</gene>
<dbReference type="KEGG" id="gra:105781220"/>
<dbReference type="Gramene" id="KJB13773">
    <property type="protein sequence ID" value="KJB13773"/>
    <property type="gene ID" value="B456_002G093500"/>
</dbReference>
<dbReference type="OMA" id="LCRWTPI"/>
<organism evidence="2 3">
    <name type="scientific">Gossypium raimondii</name>
    <name type="common">Peruvian cotton</name>
    <name type="synonym">Gossypium klotzschianum subsp. raimondii</name>
    <dbReference type="NCBI Taxonomy" id="29730"/>
    <lineage>
        <taxon>Eukaryota</taxon>
        <taxon>Viridiplantae</taxon>
        <taxon>Streptophyta</taxon>
        <taxon>Embryophyta</taxon>
        <taxon>Tracheophyta</taxon>
        <taxon>Spermatophyta</taxon>
        <taxon>Magnoliopsida</taxon>
        <taxon>eudicotyledons</taxon>
        <taxon>Gunneridae</taxon>
        <taxon>Pentapetalae</taxon>
        <taxon>rosids</taxon>
        <taxon>malvids</taxon>
        <taxon>Malvales</taxon>
        <taxon>Malvaceae</taxon>
        <taxon>Malvoideae</taxon>
        <taxon>Gossypium</taxon>
    </lineage>
</organism>
<dbReference type="OrthoDB" id="2020529at2759"/>
<reference evidence="2 3" key="1">
    <citation type="journal article" date="2012" name="Nature">
        <title>Repeated polyploidization of Gossypium genomes and the evolution of spinnable cotton fibres.</title>
        <authorList>
            <person name="Paterson A.H."/>
            <person name="Wendel J.F."/>
            <person name="Gundlach H."/>
            <person name="Guo H."/>
            <person name="Jenkins J."/>
            <person name="Jin D."/>
            <person name="Llewellyn D."/>
            <person name="Showmaker K.C."/>
            <person name="Shu S."/>
            <person name="Udall J."/>
            <person name="Yoo M.J."/>
            <person name="Byers R."/>
            <person name="Chen W."/>
            <person name="Doron-Faigenboim A."/>
            <person name="Duke M.V."/>
            <person name="Gong L."/>
            <person name="Grimwood J."/>
            <person name="Grover C."/>
            <person name="Grupp K."/>
            <person name="Hu G."/>
            <person name="Lee T.H."/>
            <person name="Li J."/>
            <person name="Lin L."/>
            <person name="Liu T."/>
            <person name="Marler B.S."/>
            <person name="Page J.T."/>
            <person name="Roberts A.W."/>
            <person name="Romanel E."/>
            <person name="Sanders W.S."/>
            <person name="Szadkowski E."/>
            <person name="Tan X."/>
            <person name="Tang H."/>
            <person name="Xu C."/>
            <person name="Wang J."/>
            <person name="Wang Z."/>
            <person name="Zhang D."/>
            <person name="Zhang L."/>
            <person name="Ashrafi H."/>
            <person name="Bedon F."/>
            <person name="Bowers J.E."/>
            <person name="Brubaker C.L."/>
            <person name="Chee P.W."/>
            <person name="Das S."/>
            <person name="Gingle A.R."/>
            <person name="Haigler C.H."/>
            <person name="Harker D."/>
            <person name="Hoffmann L.V."/>
            <person name="Hovav R."/>
            <person name="Jones D.C."/>
            <person name="Lemke C."/>
            <person name="Mansoor S."/>
            <person name="ur Rahman M."/>
            <person name="Rainville L.N."/>
            <person name="Rambani A."/>
            <person name="Reddy U.K."/>
            <person name="Rong J.K."/>
            <person name="Saranga Y."/>
            <person name="Scheffler B.E."/>
            <person name="Scheffler J.A."/>
            <person name="Stelly D.M."/>
            <person name="Triplett B.A."/>
            <person name="Van Deynze A."/>
            <person name="Vaslin M.F."/>
            <person name="Waghmare V.N."/>
            <person name="Walford S.A."/>
            <person name="Wright R.J."/>
            <person name="Zaki E.A."/>
            <person name="Zhang T."/>
            <person name="Dennis E.S."/>
            <person name="Mayer K.F."/>
            <person name="Peterson D.G."/>
            <person name="Rokhsar D.S."/>
            <person name="Wang X."/>
            <person name="Schmutz J."/>
        </authorList>
    </citation>
    <scope>NUCLEOTIDE SEQUENCE [LARGE SCALE GENOMIC DNA]</scope>
</reference>
<dbReference type="GO" id="GO:0072598">
    <property type="term" value="P:protein localization to chloroplast"/>
    <property type="evidence" value="ECO:0007669"/>
    <property type="project" value="EnsemblPlants"/>
</dbReference>
<evidence type="ECO:0000313" key="3">
    <source>
        <dbReference type="Proteomes" id="UP000032304"/>
    </source>
</evidence>
<dbReference type="eggNOG" id="ENOG502S34W">
    <property type="taxonomic scope" value="Eukaryota"/>
</dbReference>
<feature type="compositionally biased region" description="Basic and acidic residues" evidence="1">
    <location>
        <begin position="110"/>
        <end position="125"/>
    </location>
</feature>
<dbReference type="Proteomes" id="UP000032304">
    <property type="component" value="Chromosome 2"/>
</dbReference>
<protein>
    <submittedName>
        <fullName evidence="2">Uncharacterized protein</fullName>
    </submittedName>
</protein>
<feature type="region of interest" description="Disordered" evidence="1">
    <location>
        <begin position="70"/>
        <end position="135"/>
    </location>
</feature>
<evidence type="ECO:0000313" key="2">
    <source>
        <dbReference type="EMBL" id="KJB13773.1"/>
    </source>
</evidence>
<name>A0A0D2NKA7_GOSRA</name>
<proteinExistence type="predicted"/>